<dbReference type="AlphaFoldDB" id="A0A0A0LJR2"/>
<dbReference type="Pfam" id="PF25475">
    <property type="entry name" value="DUF7903"/>
    <property type="match status" value="1"/>
</dbReference>
<evidence type="ECO:0000259" key="1">
    <source>
        <dbReference type="Pfam" id="PF25475"/>
    </source>
</evidence>
<reference evidence="2 3" key="4">
    <citation type="journal article" date="2011" name="BMC Genomics">
        <title>RNA-Seq improves annotation of protein-coding genes in the cucumber genome.</title>
        <authorList>
            <person name="Li Z."/>
            <person name="Zhang Z."/>
            <person name="Yan P."/>
            <person name="Huang S."/>
            <person name="Fei Z."/>
            <person name="Lin K."/>
        </authorList>
    </citation>
    <scope>NUCLEOTIDE SEQUENCE [LARGE SCALE GENOMIC DNA]</scope>
    <source>
        <strain evidence="3">cv. 9930</strain>
    </source>
</reference>
<reference evidence="2 3" key="3">
    <citation type="journal article" date="2010" name="BMC Genomics">
        <title>Transcriptome sequencing and comparative analysis of cucumber flowers with different sex types.</title>
        <authorList>
            <person name="Guo S."/>
            <person name="Zheng Y."/>
            <person name="Joung J.G."/>
            <person name="Liu S."/>
            <person name="Zhang Z."/>
            <person name="Crasta O.R."/>
            <person name="Sobral B.W."/>
            <person name="Xu Y."/>
            <person name="Huang S."/>
            <person name="Fei Z."/>
        </authorList>
    </citation>
    <scope>NUCLEOTIDE SEQUENCE [LARGE SCALE GENOMIC DNA]</scope>
    <source>
        <strain evidence="3">cv. 9930</strain>
    </source>
</reference>
<name>A0A0A0LJR2_CUCSA</name>
<evidence type="ECO:0000313" key="2">
    <source>
        <dbReference type="EMBL" id="KGN61324.1"/>
    </source>
</evidence>
<keyword evidence="3" id="KW-1185">Reference proteome</keyword>
<dbReference type="OMA" id="CIVDSTE"/>
<proteinExistence type="predicted"/>
<reference evidence="2 3" key="1">
    <citation type="journal article" date="2009" name="Nat. Genet.">
        <title>The genome of the cucumber, Cucumis sativus L.</title>
        <authorList>
            <person name="Huang S."/>
            <person name="Li R."/>
            <person name="Zhang Z."/>
            <person name="Li L."/>
            <person name="Gu X."/>
            <person name="Fan W."/>
            <person name="Lucas W.J."/>
            <person name="Wang X."/>
            <person name="Xie B."/>
            <person name="Ni P."/>
            <person name="Ren Y."/>
            <person name="Zhu H."/>
            <person name="Li J."/>
            <person name="Lin K."/>
            <person name="Jin W."/>
            <person name="Fei Z."/>
            <person name="Li G."/>
            <person name="Staub J."/>
            <person name="Kilian A."/>
            <person name="van der Vossen E.A."/>
            <person name="Wu Y."/>
            <person name="Guo J."/>
            <person name="He J."/>
            <person name="Jia Z."/>
            <person name="Ren Y."/>
            <person name="Tian G."/>
            <person name="Lu Y."/>
            <person name="Ruan J."/>
            <person name="Qian W."/>
            <person name="Wang M."/>
            <person name="Huang Q."/>
            <person name="Li B."/>
            <person name="Xuan Z."/>
            <person name="Cao J."/>
            <person name="Asan"/>
            <person name="Wu Z."/>
            <person name="Zhang J."/>
            <person name="Cai Q."/>
            <person name="Bai Y."/>
            <person name="Zhao B."/>
            <person name="Han Y."/>
            <person name="Li Y."/>
            <person name="Li X."/>
            <person name="Wang S."/>
            <person name="Shi Q."/>
            <person name="Liu S."/>
            <person name="Cho W.K."/>
            <person name="Kim J.Y."/>
            <person name="Xu Y."/>
            <person name="Heller-Uszynska K."/>
            <person name="Miao H."/>
            <person name="Cheng Z."/>
            <person name="Zhang S."/>
            <person name="Wu J."/>
            <person name="Yang Y."/>
            <person name="Kang H."/>
            <person name="Li M."/>
            <person name="Liang H."/>
            <person name="Ren X."/>
            <person name="Shi Z."/>
            <person name="Wen M."/>
            <person name="Jian M."/>
            <person name="Yang H."/>
            <person name="Zhang G."/>
            <person name="Yang Z."/>
            <person name="Chen R."/>
            <person name="Liu S."/>
            <person name="Li J."/>
            <person name="Ma L."/>
            <person name="Liu H."/>
            <person name="Zhou Y."/>
            <person name="Zhao J."/>
            <person name="Fang X."/>
            <person name="Li G."/>
            <person name="Fang L."/>
            <person name="Li Y."/>
            <person name="Liu D."/>
            <person name="Zheng H."/>
            <person name="Zhang Y."/>
            <person name="Qin N."/>
            <person name="Li Z."/>
            <person name="Yang G."/>
            <person name="Yang S."/>
            <person name="Bolund L."/>
            <person name="Kristiansen K."/>
            <person name="Zheng H."/>
            <person name="Li S."/>
            <person name="Zhang X."/>
            <person name="Yang H."/>
            <person name="Wang J."/>
            <person name="Sun R."/>
            <person name="Zhang B."/>
            <person name="Jiang S."/>
            <person name="Wang J."/>
            <person name="Du Y."/>
            <person name="Li S."/>
        </authorList>
    </citation>
    <scope>NUCLEOTIDE SEQUENCE [LARGE SCALE GENOMIC DNA]</scope>
    <source>
        <strain evidence="3">cv. 9930</strain>
    </source>
</reference>
<reference evidence="2 3" key="2">
    <citation type="journal article" date="2009" name="PLoS ONE">
        <title>An integrated genetic and cytogenetic map of the cucumber genome.</title>
        <authorList>
            <person name="Ren Y."/>
            <person name="Zhang Z."/>
            <person name="Liu J."/>
            <person name="Staub J.E."/>
            <person name="Han Y."/>
            <person name="Cheng Z."/>
            <person name="Li X."/>
            <person name="Lu J."/>
            <person name="Miao H."/>
            <person name="Kang H."/>
            <person name="Xie B."/>
            <person name="Gu X."/>
            <person name="Wang X."/>
            <person name="Du Y."/>
            <person name="Jin W."/>
            <person name="Huang S."/>
        </authorList>
    </citation>
    <scope>NUCLEOTIDE SEQUENCE [LARGE SCALE GENOMIC DNA]</scope>
    <source>
        <strain evidence="3">cv. 9930</strain>
    </source>
</reference>
<dbReference type="InterPro" id="IPR057225">
    <property type="entry name" value="DUF7903"/>
</dbReference>
<dbReference type="PANTHER" id="PTHR35481:SF1">
    <property type="entry name" value="DNA-DIRECTED RNA POLYMERASE SUBUNIT ALPHA"/>
    <property type="match status" value="1"/>
</dbReference>
<organism evidence="2 3">
    <name type="scientific">Cucumis sativus</name>
    <name type="common">Cucumber</name>
    <dbReference type="NCBI Taxonomy" id="3659"/>
    <lineage>
        <taxon>Eukaryota</taxon>
        <taxon>Viridiplantae</taxon>
        <taxon>Streptophyta</taxon>
        <taxon>Embryophyta</taxon>
        <taxon>Tracheophyta</taxon>
        <taxon>Spermatophyta</taxon>
        <taxon>Magnoliopsida</taxon>
        <taxon>eudicotyledons</taxon>
        <taxon>Gunneridae</taxon>
        <taxon>Pentapetalae</taxon>
        <taxon>rosids</taxon>
        <taxon>fabids</taxon>
        <taxon>Cucurbitales</taxon>
        <taxon>Cucurbitaceae</taxon>
        <taxon>Benincaseae</taxon>
        <taxon>Cucumis</taxon>
    </lineage>
</organism>
<sequence>MAYIPPHKRHPRDIDKPTPTAELLAPLFNTKLNLRPSAPRFIRKDLKPSGRKEDRSGKITFAVKTKIKWFSIGSSDVGNLFPSCLHLVRYSVPSIERRWGLRPLALMNSNLSQGNIQEKEGVTEPWETIAVKLLPDLLSDYAIDKTELPTETTLRQLKRSFYTNVSNAYMDYVTEKVIPLIGVEFKEEKDIYEVKLLDVRRPFVTILCKCTALPVSNNLKLCKVELNRTRHLFEDISCLKQKIDLRMVLYAKKIRLEKLTVSLVIKTFKRDA</sequence>
<feature type="domain" description="DUF7903" evidence="1">
    <location>
        <begin position="145"/>
        <end position="255"/>
    </location>
</feature>
<gene>
    <name evidence="2" type="ORF">Csa_2G083710</name>
</gene>
<dbReference type="Gramene" id="KGN61324">
    <property type="protein sequence ID" value="KGN61324"/>
    <property type="gene ID" value="Csa_2G083710"/>
</dbReference>
<dbReference type="Proteomes" id="UP000029981">
    <property type="component" value="Chromosome 2"/>
</dbReference>
<dbReference type="EMBL" id="CM002923">
    <property type="protein sequence ID" value="KGN61324.1"/>
    <property type="molecule type" value="Genomic_DNA"/>
</dbReference>
<accession>A0A0A0LJR2</accession>
<evidence type="ECO:0000313" key="3">
    <source>
        <dbReference type="Proteomes" id="UP000029981"/>
    </source>
</evidence>
<dbReference type="PANTHER" id="PTHR35481">
    <property type="entry name" value="DNA-DIRECTED RNA POLYMERASE SUBUNIT ALPHA"/>
    <property type="match status" value="1"/>
</dbReference>
<protein>
    <recommendedName>
        <fullName evidence="1">DUF7903 domain-containing protein</fullName>
    </recommendedName>
</protein>